<dbReference type="Proteomes" id="UP000216308">
    <property type="component" value="Unassembled WGS sequence"/>
</dbReference>
<evidence type="ECO:0000313" key="1">
    <source>
        <dbReference type="EMBL" id="OYR54015.1"/>
    </source>
</evidence>
<evidence type="ECO:0000313" key="2">
    <source>
        <dbReference type="Proteomes" id="UP000216308"/>
    </source>
</evidence>
<accession>A0A256IBS5</accession>
<protein>
    <submittedName>
        <fullName evidence="1">Growth inhibitor</fullName>
    </submittedName>
</protein>
<keyword evidence="2" id="KW-1185">Reference proteome</keyword>
<dbReference type="RefSeq" id="WP_094534487.1">
    <property type="nucleotide sequence ID" value="NZ_NHPJ01000132.1"/>
</dbReference>
<proteinExistence type="predicted"/>
<organism evidence="1 2">
    <name type="scientific">Halorubrum halodurans</name>
    <dbReference type="NCBI Taxonomy" id="1383851"/>
    <lineage>
        <taxon>Archaea</taxon>
        <taxon>Methanobacteriati</taxon>
        <taxon>Methanobacteriota</taxon>
        <taxon>Stenosarchaea group</taxon>
        <taxon>Halobacteria</taxon>
        <taxon>Halobacteriales</taxon>
        <taxon>Haloferacaceae</taxon>
        <taxon>Halorubrum</taxon>
    </lineage>
</organism>
<dbReference type="EMBL" id="NHPJ01000132">
    <property type="protein sequence ID" value="OYR54015.1"/>
    <property type="molecule type" value="Genomic_DNA"/>
</dbReference>
<dbReference type="AlphaFoldDB" id="A0A256IBS5"/>
<dbReference type="Pfam" id="PF02452">
    <property type="entry name" value="PemK_toxin"/>
    <property type="match status" value="1"/>
</dbReference>
<dbReference type="InterPro" id="IPR003477">
    <property type="entry name" value="PemK-like"/>
</dbReference>
<dbReference type="OrthoDB" id="315488at2157"/>
<dbReference type="GO" id="GO:0003677">
    <property type="term" value="F:DNA binding"/>
    <property type="evidence" value="ECO:0007669"/>
    <property type="project" value="InterPro"/>
</dbReference>
<gene>
    <name evidence="1" type="ORF">DJ70_15255</name>
</gene>
<name>A0A256IBS5_9EURY</name>
<comment type="caution">
    <text evidence="1">The sequence shown here is derived from an EMBL/GenBank/DDBJ whole genome shotgun (WGS) entry which is preliminary data.</text>
</comment>
<sequence length="111" mass="12493">MSGERGDVVVATDPFRDDESAGRPFLVVSTDETPFHGEQYIALALTTRTWHDERIPLEDAHWMDGGAPESSSIMPWSVSAVRTEWVNYRQGTLHEDVVDRAVDRVVTYLTS</sequence>
<reference evidence="1 2" key="1">
    <citation type="journal article" date="2014" name="Front. Microbiol.">
        <title>Population and genomic analysis of the genus Halorubrum.</title>
        <authorList>
            <person name="Fullmer M.S."/>
            <person name="Soucy S.M."/>
            <person name="Swithers K.S."/>
            <person name="Makkay A.M."/>
            <person name="Wheeler R."/>
            <person name="Ventosa A."/>
            <person name="Gogarten J.P."/>
            <person name="Papke R.T."/>
        </authorList>
    </citation>
    <scope>NUCLEOTIDE SEQUENCE [LARGE SCALE GENOMIC DNA]</scope>
    <source>
        <strain evidence="1 2">Cb34</strain>
    </source>
</reference>
<dbReference type="SUPFAM" id="SSF50118">
    <property type="entry name" value="Cell growth inhibitor/plasmid maintenance toxic component"/>
    <property type="match status" value="1"/>
</dbReference>